<dbReference type="Pfam" id="PF00078">
    <property type="entry name" value="RVT_1"/>
    <property type="match status" value="1"/>
</dbReference>
<name>A0A226DAP5_FOLCA</name>
<protein>
    <submittedName>
        <fullName evidence="2">Putative nicotine oxidoreductase</fullName>
    </submittedName>
</protein>
<accession>A0A226DAP5</accession>
<dbReference type="OrthoDB" id="6782675at2759"/>
<dbReference type="PANTHER" id="PTHR21301">
    <property type="entry name" value="REVERSE TRANSCRIPTASE"/>
    <property type="match status" value="1"/>
</dbReference>
<dbReference type="EMBL" id="LNIX01000026">
    <property type="protein sequence ID" value="OXA42279.1"/>
    <property type="molecule type" value="Genomic_DNA"/>
</dbReference>
<reference evidence="2 3" key="1">
    <citation type="submission" date="2015-12" db="EMBL/GenBank/DDBJ databases">
        <title>The genome of Folsomia candida.</title>
        <authorList>
            <person name="Faddeeva A."/>
            <person name="Derks M.F."/>
            <person name="Anvar Y."/>
            <person name="Smit S."/>
            <person name="Van Straalen N."/>
            <person name="Roelofs D."/>
        </authorList>
    </citation>
    <scope>NUCLEOTIDE SEQUENCE [LARGE SCALE GENOMIC DNA]</scope>
    <source>
        <strain evidence="2 3">VU population</strain>
        <tissue evidence="2">Whole body</tissue>
    </source>
</reference>
<dbReference type="Proteomes" id="UP000198287">
    <property type="component" value="Unassembled WGS sequence"/>
</dbReference>
<evidence type="ECO:0000313" key="3">
    <source>
        <dbReference type="Proteomes" id="UP000198287"/>
    </source>
</evidence>
<evidence type="ECO:0000259" key="1">
    <source>
        <dbReference type="PROSITE" id="PS50878"/>
    </source>
</evidence>
<sequence>MSLNSNKLGWKQLNEQITRQHGLSIIKTVKTLEKQELKTIKLRNDITFLKRCHKHGITPHGLIIKDKWTNSHSISKSLHKIEQKIIKTIINDNFKTLKILTSENSKLESLIIETCTEEYNQISSFIQHSKDKYNNETKIRHRNKFNKLLDKDVSHQKVPPTKKEKENIPDSIINLLDKKLTPDELKVLQLGLNYAVPLRKHENQLIETGISIECCLQDFEINEGTKNIIRRGVSNILCSKQNKPDTATKSYKWITPILNSLKNDQNVVICPADKGNATVIMNRSDYNEKIEEMLSDPAYQMLQNDPTKELESKIQTKLMNLLKQKRISKSLYNDLAPKNSRAPVFYGLPKIHKKDIPLRPICDFRHSPSYKLAFYLNNILTNLSTKSPFTLKNSYKFAQDIKTQKILEDQTMVSFDVTSLFTRVPIQETFIYIEKVLSEDKSWKETTSLTKKDIMDLIKLCMTSNYFKWNGNFYQQIEGAPMGSPISPIFAEFSMQNFENKVVQNHNNIHYYRRFVDDTFSIIDKDSIETVHQDFNNFHTRIIFTKESEKEGELPFLDIRLKRTSSGDISFRLSQGHTYWKVSQLLVIPPSFA</sequence>
<dbReference type="InterPro" id="IPR000477">
    <property type="entry name" value="RT_dom"/>
</dbReference>
<evidence type="ECO:0000313" key="2">
    <source>
        <dbReference type="EMBL" id="OXA42279.1"/>
    </source>
</evidence>
<organism evidence="2 3">
    <name type="scientific">Folsomia candida</name>
    <name type="common">Springtail</name>
    <dbReference type="NCBI Taxonomy" id="158441"/>
    <lineage>
        <taxon>Eukaryota</taxon>
        <taxon>Metazoa</taxon>
        <taxon>Ecdysozoa</taxon>
        <taxon>Arthropoda</taxon>
        <taxon>Hexapoda</taxon>
        <taxon>Collembola</taxon>
        <taxon>Entomobryomorpha</taxon>
        <taxon>Isotomoidea</taxon>
        <taxon>Isotomidae</taxon>
        <taxon>Proisotominae</taxon>
        <taxon>Folsomia</taxon>
    </lineage>
</organism>
<keyword evidence="3" id="KW-1185">Reference proteome</keyword>
<gene>
    <name evidence="2" type="ORF">Fcan01_22800</name>
</gene>
<dbReference type="PROSITE" id="PS50878">
    <property type="entry name" value="RT_POL"/>
    <property type="match status" value="1"/>
</dbReference>
<dbReference type="CDD" id="cd00304">
    <property type="entry name" value="RT_like"/>
    <property type="match status" value="1"/>
</dbReference>
<proteinExistence type="predicted"/>
<dbReference type="PANTHER" id="PTHR21301:SF10">
    <property type="entry name" value="REVERSE TRANSCRIPTASE DOMAIN-CONTAINING PROTEIN"/>
    <property type="match status" value="1"/>
</dbReference>
<comment type="caution">
    <text evidence="2">The sequence shown here is derived from an EMBL/GenBank/DDBJ whole genome shotgun (WGS) entry which is preliminary data.</text>
</comment>
<feature type="domain" description="Reverse transcriptase" evidence="1">
    <location>
        <begin position="329"/>
        <end position="585"/>
    </location>
</feature>
<dbReference type="AlphaFoldDB" id="A0A226DAP5"/>